<name>A0ABQ8S8T5_PERAM</name>
<gene>
    <name evidence="1" type="ORF">ANN_22386</name>
</gene>
<organism evidence="1 2">
    <name type="scientific">Periplaneta americana</name>
    <name type="common">American cockroach</name>
    <name type="synonym">Blatta americana</name>
    <dbReference type="NCBI Taxonomy" id="6978"/>
    <lineage>
        <taxon>Eukaryota</taxon>
        <taxon>Metazoa</taxon>
        <taxon>Ecdysozoa</taxon>
        <taxon>Arthropoda</taxon>
        <taxon>Hexapoda</taxon>
        <taxon>Insecta</taxon>
        <taxon>Pterygota</taxon>
        <taxon>Neoptera</taxon>
        <taxon>Polyneoptera</taxon>
        <taxon>Dictyoptera</taxon>
        <taxon>Blattodea</taxon>
        <taxon>Blattoidea</taxon>
        <taxon>Blattidae</taxon>
        <taxon>Blattinae</taxon>
        <taxon>Periplaneta</taxon>
    </lineage>
</organism>
<reference evidence="1 2" key="1">
    <citation type="journal article" date="2022" name="Allergy">
        <title>Genome assembly and annotation of Periplaneta americana reveal a comprehensive cockroach allergen profile.</title>
        <authorList>
            <person name="Wang L."/>
            <person name="Xiong Q."/>
            <person name="Saelim N."/>
            <person name="Wang L."/>
            <person name="Nong W."/>
            <person name="Wan A.T."/>
            <person name="Shi M."/>
            <person name="Liu X."/>
            <person name="Cao Q."/>
            <person name="Hui J.H.L."/>
            <person name="Sookrung N."/>
            <person name="Leung T.F."/>
            <person name="Tungtrongchitr A."/>
            <person name="Tsui S.K.W."/>
        </authorList>
    </citation>
    <scope>NUCLEOTIDE SEQUENCE [LARGE SCALE GENOMIC DNA]</scope>
    <source>
        <strain evidence="1">PWHHKU_190912</strain>
    </source>
</reference>
<accession>A0ABQ8S8T5</accession>
<evidence type="ECO:0000313" key="2">
    <source>
        <dbReference type="Proteomes" id="UP001148838"/>
    </source>
</evidence>
<sequence>MMTKEGESTNELFSDIVSADCKLRSSRNGANFCGSLNDVVSRFGLCYLVPSLQLQNNGIIVFEDIVVFLLSYENFSIYIETHATLEVRGGPRTNPDYTRDRDIVVQHLHSSACETRFSISGTKISVDISKLKGNLCYIVELDVLPALI</sequence>
<evidence type="ECO:0000313" key="1">
    <source>
        <dbReference type="EMBL" id="KAJ4430176.1"/>
    </source>
</evidence>
<comment type="caution">
    <text evidence="1">The sequence shown here is derived from an EMBL/GenBank/DDBJ whole genome shotgun (WGS) entry which is preliminary data.</text>
</comment>
<dbReference type="EMBL" id="JAJSOF020000033">
    <property type="protein sequence ID" value="KAJ4430176.1"/>
    <property type="molecule type" value="Genomic_DNA"/>
</dbReference>
<dbReference type="Proteomes" id="UP001148838">
    <property type="component" value="Unassembled WGS sequence"/>
</dbReference>
<keyword evidence="2" id="KW-1185">Reference proteome</keyword>
<protein>
    <submittedName>
        <fullName evidence="1">Uncharacterized protein</fullName>
    </submittedName>
</protein>
<proteinExistence type="predicted"/>